<dbReference type="EMBL" id="KZ772685">
    <property type="protein sequence ID" value="PTQ45959.1"/>
    <property type="molecule type" value="Genomic_DNA"/>
</dbReference>
<evidence type="ECO:0000313" key="1">
    <source>
        <dbReference type="EMBL" id="PTQ45959.1"/>
    </source>
</evidence>
<dbReference type="AlphaFoldDB" id="A0A2R6XIR3"/>
<sequence length="100" mass="11597">MLLQCSGRGDESDQDAAELVLVVDHKLLNHSVFSDTPRLRVVHDFSSLANQHRILFWSAAVCLCVYERKRERRRLMRVDSHTEFGASATYNVRAMVWKLH</sequence>
<dbReference type="Proteomes" id="UP000244005">
    <property type="component" value="Unassembled WGS sequence"/>
</dbReference>
<organism evidence="1 2">
    <name type="scientific">Marchantia polymorpha</name>
    <name type="common">Common liverwort</name>
    <name type="synonym">Marchantia aquatica</name>
    <dbReference type="NCBI Taxonomy" id="3197"/>
    <lineage>
        <taxon>Eukaryota</taxon>
        <taxon>Viridiplantae</taxon>
        <taxon>Streptophyta</taxon>
        <taxon>Embryophyta</taxon>
        <taxon>Marchantiophyta</taxon>
        <taxon>Marchantiopsida</taxon>
        <taxon>Marchantiidae</taxon>
        <taxon>Marchantiales</taxon>
        <taxon>Marchantiaceae</taxon>
        <taxon>Marchantia</taxon>
    </lineage>
</organism>
<gene>
    <name evidence="1" type="ORF">MARPO_0013s0158</name>
</gene>
<reference evidence="2" key="1">
    <citation type="journal article" date="2017" name="Cell">
        <title>Insights into land plant evolution garnered from the Marchantia polymorpha genome.</title>
        <authorList>
            <person name="Bowman J.L."/>
            <person name="Kohchi T."/>
            <person name="Yamato K.T."/>
            <person name="Jenkins J."/>
            <person name="Shu S."/>
            <person name="Ishizaki K."/>
            <person name="Yamaoka S."/>
            <person name="Nishihama R."/>
            <person name="Nakamura Y."/>
            <person name="Berger F."/>
            <person name="Adam C."/>
            <person name="Aki S.S."/>
            <person name="Althoff F."/>
            <person name="Araki T."/>
            <person name="Arteaga-Vazquez M.A."/>
            <person name="Balasubrmanian S."/>
            <person name="Barry K."/>
            <person name="Bauer D."/>
            <person name="Boehm C.R."/>
            <person name="Briginshaw L."/>
            <person name="Caballero-Perez J."/>
            <person name="Catarino B."/>
            <person name="Chen F."/>
            <person name="Chiyoda S."/>
            <person name="Chovatia M."/>
            <person name="Davies K.M."/>
            <person name="Delmans M."/>
            <person name="Demura T."/>
            <person name="Dierschke T."/>
            <person name="Dolan L."/>
            <person name="Dorantes-Acosta A.E."/>
            <person name="Eklund D.M."/>
            <person name="Florent S.N."/>
            <person name="Flores-Sandoval E."/>
            <person name="Fujiyama A."/>
            <person name="Fukuzawa H."/>
            <person name="Galik B."/>
            <person name="Grimanelli D."/>
            <person name="Grimwood J."/>
            <person name="Grossniklaus U."/>
            <person name="Hamada T."/>
            <person name="Haseloff J."/>
            <person name="Hetherington A.J."/>
            <person name="Higo A."/>
            <person name="Hirakawa Y."/>
            <person name="Hundley H.N."/>
            <person name="Ikeda Y."/>
            <person name="Inoue K."/>
            <person name="Inoue S.I."/>
            <person name="Ishida S."/>
            <person name="Jia Q."/>
            <person name="Kakita M."/>
            <person name="Kanazawa T."/>
            <person name="Kawai Y."/>
            <person name="Kawashima T."/>
            <person name="Kennedy M."/>
            <person name="Kinose K."/>
            <person name="Kinoshita T."/>
            <person name="Kohara Y."/>
            <person name="Koide E."/>
            <person name="Komatsu K."/>
            <person name="Kopischke S."/>
            <person name="Kubo M."/>
            <person name="Kyozuka J."/>
            <person name="Lagercrantz U."/>
            <person name="Lin S.S."/>
            <person name="Lindquist E."/>
            <person name="Lipzen A.M."/>
            <person name="Lu C.W."/>
            <person name="De Luna E."/>
            <person name="Martienssen R.A."/>
            <person name="Minamino N."/>
            <person name="Mizutani M."/>
            <person name="Mizutani M."/>
            <person name="Mochizuki N."/>
            <person name="Monte I."/>
            <person name="Mosher R."/>
            <person name="Nagasaki H."/>
            <person name="Nakagami H."/>
            <person name="Naramoto S."/>
            <person name="Nishitani K."/>
            <person name="Ohtani M."/>
            <person name="Okamoto T."/>
            <person name="Okumura M."/>
            <person name="Phillips J."/>
            <person name="Pollak B."/>
            <person name="Reinders A."/>
            <person name="Rovekamp M."/>
            <person name="Sano R."/>
            <person name="Sawa S."/>
            <person name="Schmid M.W."/>
            <person name="Shirakawa M."/>
            <person name="Solano R."/>
            <person name="Spunde A."/>
            <person name="Suetsugu N."/>
            <person name="Sugano S."/>
            <person name="Sugiyama A."/>
            <person name="Sun R."/>
            <person name="Suzuki Y."/>
            <person name="Takenaka M."/>
            <person name="Takezawa D."/>
            <person name="Tomogane H."/>
            <person name="Tsuzuki M."/>
            <person name="Ueda T."/>
            <person name="Umeda M."/>
            <person name="Ward J.M."/>
            <person name="Watanabe Y."/>
            <person name="Yazaki K."/>
            <person name="Yokoyama R."/>
            <person name="Yoshitake Y."/>
            <person name="Yotsui I."/>
            <person name="Zachgo S."/>
            <person name="Schmutz J."/>
        </authorList>
    </citation>
    <scope>NUCLEOTIDE SEQUENCE [LARGE SCALE GENOMIC DNA]</scope>
    <source>
        <strain evidence="2">Tak-1</strain>
    </source>
</reference>
<protein>
    <submittedName>
        <fullName evidence="1">Uncharacterized protein</fullName>
    </submittedName>
</protein>
<keyword evidence="2" id="KW-1185">Reference proteome</keyword>
<accession>A0A2R6XIR3</accession>
<name>A0A2R6XIR3_MARPO</name>
<proteinExistence type="predicted"/>
<evidence type="ECO:0000313" key="2">
    <source>
        <dbReference type="Proteomes" id="UP000244005"/>
    </source>
</evidence>
<dbReference type="Gramene" id="Mp8g06320.1">
    <property type="protein sequence ID" value="Mp8g06320.1.cds1"/>
    <property type="gene ID" value="Mp8g06320"/>
</dbReference>